<reference evidence="1" key="1">
    <citation type="submission" date="2021-12" db="EMBL/GenBank/DDBJ databases">
        <title>Black yeast isolated from Biological Soil Crust.</title>
        <authorList>
            <person name="Kurbessoian T."/>
        </authorList>
    </citation>
    <scope>NUCLEOTIDE SEQUENCE</scope>
    <source>
        <strain evidence="1">CCFEE 5208</strain>
    </source>
</reference>
<name>A0AAN6IYN8_9PEZI</name>
<dbReference type="EMBL" id="JASUXU010000821">
    <property type="protein sequence ID" value="KAK0297492.1"/>
    <property type="molecule type" value="Genomic_DNA"/>
</dbReference>
<proteinExistence type="predicted"/>
<protein>
    <submittedName>
        <fullName evidence="1">Uncharacterized protein</fullName>
    </submittedName>
</protein>
<accession>A0AAN6IYN8</accession>
<evidence type="ECO:0000313" key="1">
    <source>
        <dbReference type="EMBL" id="KAK0297492.1"/>
    </source>
</evidence>
<dbReference type="AlphaFoldDB" id="A0AAN6IYN8"/>
<evidence type="ECO:0000313" key="2">
    <source>
        <dbReference type="Proteomes" id="UP001168146"/>
    </source>
</evidence>
<feature type="non-terminal residue" evidence="1">
    <location>
        <position position="62"/>
    </location>
</feature>
<gene>
    <name evidence="1" type="ORF">LTR82_018383</name>
</gene>
<dbReference type="Proteomes" id="UP001168146">
    <property type="component" value="Unassembled WGS sequence"/>
</dbReference>
<organism evidence="1 2">
    <name type="scientific">Friedmanniomyces endolithicus</name>
    <dbReference type="NCBI Taxonomy" id="329885"/>
    <lineage>
        <taxon>Eukaryota</taxon>
        <taxon>Fungi</taxon>
        <taxon>Dikarya</taxon>
        <taxon>Ascomycota</taxon>
        <taxon>Pezizomycotina</taxon>
        <taxon>Dothideomycetes</taxon>
        <taxon>Dothideomycetidae</taxon>
        <taxon>Mycosphaerellales</taxon>
        <taxon>Teratosphaeriaceae</taxon>
        <taxon>Friedmanniomyces</taxon>
    </lineage>
</organism>
<sequence length="62" mass="7049">MADSYTNPSQPRDVNAAAISTDFDYQRFRQQQEQTGPRAKPLSATTTKGLEALKKRWEKFAT</sequence>
<comment type="caution">
    <text evidence="1">The sequence shown here is derived from an EMBL/GenBank/DDBJ whole genome shotgun (WGS) entry which is preliminary data.</text>
</comment>